<keyword evidence="1" id="KW-0812">Transmembrane</keyword>
<feature type="transmembrane region" description="Helical" evidence="1">
    <location>
        <begin position="51"/>
        <end position="71"/>
    </location>
</feature>
<dbReference type="AlphaFoldDB" id="A0A7S0NGA2"/>
<keyword evidence="1" id="KW-0472">Membrane</keyword>
<sequence>MAGKMQLLRPSHARSLMEVAQSTGPGWFMTTAVPTLISVLVIVGVNLASEFSTVAAAIATAPTGTPVSIWVMVQQNPQKKGTILVEYTNNVVKGVLATLAFALGCNMTARSGYDMWPVLVVGYLTWFLAWSILSRL</sequence>
<feature type="transmembrane region" description="Helical" evidence="1">
    <location>
        <begin position="26"/>
        <end position="45"/>
    </location>
</feature>
<reference evidence="2" key="1">
    <citation type="submission" date="2021-01" db="EMBL/GenBank/DDBJ databases">
        <authorList>
            <person name="Corre E."/>
            <person name="Pelletier E."/>
            <person name="Niang G."/>
            <person name="Scheremetjew M."/>
            <person name="Finn R."/>
            <person name="Kale V."/>
            <person name="Holt S."/>
            <person name="Cochrane G."/>
            <person name="Meng A."/>
            <person name="Brown T."/>
            <person name="Cohen L."/>
        </authorList>
    </citation>
    <scope>NUCLEOTIDE SEQUENCE</scope>
    <source>
        <strain evidence="2">CCMP325</strain>
    </source>
</reference>
<dbReference type="EMBL" id="HBEO01036734">
    <property type="protein sequence ID" value="CAD8510699.1"/>
    <property type="molecule type" value="Transcribed_RNA"/>
</dbReference>
<keyword evidence="1" id="KW-1133">Transmembrane helix</keyword>
<name>A0A7S0NGA2_9CRYP</name>
<feature type="transmembrane region" description="Helical" evidence="1">
    <location>
        <begin position="115"/>
        <end position="133"/>
    </location>
</feature>
<accession>A0A7S0NGA2</accession>
<evidence type="ECO:0000313" key="2">
    <source>
        <dbReference type="EMBL" id="CAD8510699.1"/>
    </source>
</evidence>
<organism evidence="2">
    <name type="scientific">Hanusia phi</name>
    <dbReference type="NCBI Taxonomy" id="3032"/>
    <lineage>
        <taxon>Eukaryota</taxon>
        <taxon>Cryptophyceae</taxon>
        <taxon>Pyrenomonadales</taxon>
        <taxon>Geminigeraceae</taxon>
        <taxon>Hanusia</taxon>
    </lineage>
</organism>
<gene>
    <name evidence="2" type="ORF">HPHI1048_LOCUS24903</name>
</gene>
<proteinExistence type="predicted"/>
<evidence type="ECO:0000256" key="1">
    <source>
        <dbReference type="SAM" id="Phobius"/>
    </source>
</evidence>
<protein>
    <submittedName>
        <fullName evidence="2">Uncharacterized protein</fullName>
    </submittedName>
</protein>
<feature type="transmembrane region" description="Helical" evidence="1">
    <location>
        <begin position="91"/>
        <end position="109"/>
    </location>
</feature>